<evidence type="ECO:0000313" key="2">
    <source>
        <dbReference type="Proteomes" id="UP000006947"/>
    </source>
</evidence>
<dbReference type="RefSeq" id="YP_009608202.1">
    <property type="nucleotide sequence ID" value="NC_041989.1"/>
</dbReference>
<name>G1DU01_9CAUD</name>
<proteinExistence type="predicted"/>
<dbReference type="EMBL" id="JN020141">
    <property type="protein sequence ID" value="AEJ93000.1"/>
    <property type="molecule type" value="Genomic_DNA"/>
</dbReference>
<reference evidence="1 2" key="1">
    <citation type="journal article" date="2012" name="J. Virol.">
        <title>Complete Genome Sequences of 138 Mycobacteriophages.</title>
        <authorList>
            <consortium name="the Science Education Alliance Phage Hunters Advancing Genomics and Evolutionary Science Program"/>
            <consortium name="the KwaZulu-Natal Research Institute for Tuberculosis and HIV Mycobacterial Genetics Course Students"/>
            <consortium name="the Phage Hunters Integrating Research and Education Program"/>
            <person name="Hatfull G.F."/>
        </authorList>
    </citation>
    <scope>NUCLEOTIDE SEQUENCE [LARGE SCALE GENOMIC DNA]</scope>
    <source>
        <strain evidence="1 2">Shauna1</strain>
    </source>
</reference>
<evidence type="ECO:0000313" key="1">
    <source>
        <dbReference type="EMBL" id="AEJ93000.1"/>
    </source>
</evidence>
<organism evidence="1 2">
    <name type="scientific">Mycobacterium phage Shauna1</name>
    <dbReference type="NCBI Taxonomy" id="1036615"/>
    <lineage>
        <taxon>Viruses</taxon>
        <taxon>Duplodnaviria</taxon>
        <taxon>Heunggongvirae</taxon>
        <taxon>Uroviricota</taxon>
        <taxon>Caudoviricetes</taxon>
        <taxon>Gracegardnervirinae</taxon>
        <taxon>Cheoctovirus</taxon>
        <taxon>Cheoctovirus shauna1</taxon>
        <taxon>Mycobacterium virus Shauna1</taxon>
    </lineage>
</organism>
<dbReference type="KEGG" id="vg:40084223"/>
<keyword evidence="2" id="KW-1185">Reference proteome</keyword>
<sequence length="316" mass="31103">MMPGWIVETITTPTPAVVGVTGGTPTVIATEHKLVEPTPAELVITGGQPLSGPVAIPSAATLSITGGTPTITQARNLTPGSVNLTITGGQPAVTQHTQLTPTTTTLTITGGTPTVTTKAPAAYQTIGTGVVAAGNPSINFTATTGADVFAIVNWDRSGGGVSAITYGGVAMTLVASIPHNNTTANGALSIYRLAGAGTGAAKSLAITSAGTAWYYLNAISFTNVGTVGTPVTTYGTGTVATQSVTVPSNGIVLQAVSAGSGGGSVGDFTSFSGVTNRWHAASSATSLAINTTTTSGSTSSTAAVNQAWAIINVPLT</sequence>
<evidence type="ECO:0008006" key="3">
    <source>
        <dbReference type="Google" id="ProtNLM"/>
    </source>
</evidence>
<accession>G1DU01</accession>
<dbReference type="Proteomes" id="UP000006947">
    <property type="component" value="Segment"/>
</dbReference>
<dbReference type="GeneID" id="40084223"/>
<gene>
    <name evidence="1" type="primary">20</name>
    <name evidence="1" type="ORF">SHAUNA1_20</name>
</gene>
<protein>
    <recommendedName>
        <fullName evidence="3">Minor tail protein</fullName>
    </recommendedName>
</protein>
<dbReference type="OrthoDB" id="9724at10239"/>